<comment type="caution">
    <text evidence="1">The sequence shown here is derived from an EMBL/GenBank/DDBJ whole genome shotgun (WGS) entry which is preliminary data.</text>
</comment>
<sequence>MLDMDHDPVAQLLGHYTKTRFLGLGSGVSRRGLEASALATNQLKMQKEMTSALVGEVPGFEVALWRNAKECSNDEIWQVRAVEQWGAKITDPELNHETKPQCYVMGRMVEKIMLISYLFVVCGSNDSGRALAVDQRENEQVSYWISKLHPRPVVPKLKGLLFMGWAGILTYVMPVDGCVSLLSNSTLE</sequence>
<dbReference type="Proteomes" id="UP000631114">
    <property type="component" value="Unassembled WGS sequence"/>
</dbReference>
<organism evidence="1 2">
    <name type="scientific">Coptis chinensis</name>
    <dbReference type="NCBI Taxonomy" id="261450"/>
    <lineage>
        <taxon>Eukaryota</taxon>
        <taxon>Viridiplantae</taxon>
        <taxon>Streptophyta</taxon>
        <taxon>Embryophyta</taxon>
        <taxon>Tracheophyta</taxon>
        <taxon>Spermatophyta</taxon>
        <taxon>Magnoliopsida</taxon>
        <taxon>Ranunculales</taxon>
        <taxon>Ranunculaceae</taxon>
        <taxon>Coptidoideae</taxon>
        <taxon>Coptis</taxon>
    </lineage>
</organism>
<evidence type="ECO:0000313" key="1">
    <source>
        <dbReference type="EMBL" id="KAF9614207.1"/>
    </source>
</evidence>
<name>A0A835ICH4_9MAGN</name>
<dbReference type="EMBL" id="JADFTS010000003">
    <property type="protein sequence ID" value="KAF9614207.1"/>
    <property type="molecule type" value="Genomic_DNA"/>
</dbReference>
<proteinExistence type="predicted"/>
<reference evidence="1 2" key="1">
    <citation type="submission" date="2020-10" db="EMBL/GenBank/DDBJ databases">
        <title>The Coptis chinensis genome and diversification of protoberbering-type alkaloids.</title>
        <authorList>
            <person name="Wang B."/>
            <person name="Shu S."/>
            <person name="Song C."/>
            <person name="Liu Y."/>
        </authorList>
    </citation>
    <scope>NUCLEOTIDE SEQUENCE [LARGE SCALE GENOMIC DNA]</scope>
    <source>
        <strain evidence="1">HL-2020</strain>
        <tissue evidence="1">Leaf</tissue>
    </source>
</reference>
<accession>A0A835ICH4</accession>
<evidence type="ECO:0000313" key="2">
    <source>
        <dbReference type="Proteomes" id="UP000631114"/>
    </source>
</evidence>
<gene>
    <name evidence="1" type="ORF">IFM89_015715</name>
</gene>
<keyword evidence="2" id="KW-1185">Reference proteome</keyword>
<dbReference type="AlphaFoldDB" id="A0A835ICH4"/>
<protein>
    <submittedName>
        <fullName evidence="1">Uncharacterized protein</fullName>
    </submittedName>
</protein>